<keyword evidence="2" id="KW-1185">Reference proteome</keyword>
<dbReference type="SUPFAM" id="SSF140500">
    <property type="entry name" value="BAS1536-like"/>
    <property type="match status" value="1"/>
</dbReference>
<dbReference type="GO" id="GO:0046983">
    <property type="term" value="F:protein dimerization activity"/>
    <property type="evidence" value="ECO:0007669"/>
    <property type="project" value="InterPro"/>
</dbReference>
<dbReference type="InterPro" id="IPR037208">
    <property type="entry name" value="Spo0E-like_sf"/>
</dbReference>
<sequence length="65" mass="7674">MNDKELEDKVEQLRNKMYTLYLDDPLNPQVVEVSQSLDSLLNELDFRKNKSKPKQQIVPKVNSLR</sequence>
<accession>A0A1H4C308</accession>
<dbReference type="Pfam" id="PF09388">
    <property type="entry name" value="SpoOE-like"/>
    <property type="match status" value="1"/>
</dbReference>
<organism evidence="1 2">
    <name type="scientific">Thalassobacillus cyri</name>
    <dbReference type="NCBI Taxonomy" id="571932"/>
    <lineage>
        <taxon>Bacteria</taxon>
        <taxon>Bacillati</taxon>
        <taxon>Bacillota</taxon>
        <taxon>Bacilli</taxon>
        <taxon>Bacillales</taxon>
        <taxon>Bacillaceae</taxon>
        <taxon>Thalassobacillus</taxon>
    </lineage>
</organism>
<dbReference type="InterPro" id="IPR018540">
    <property type="entry name" value="Spo0E-like"/>
</dbReference>
<proteinExistence type="predicted"/>
<gene>
    <name evidence="1" type="ORF">SAMN05421743_105242</name>
</gene>
<dbReference type="EMBL" id="FNQR01000005">
    <property type="protein sequence ID" value="SEA54673.1"/>
    <property type="molecule type" value="Genomic_DNA"/>
</dbReference>
<dbReference type="InterPro" id="IPR036638">
    <property type="entry name" value="HLH_DNA-bd_sf"/>
</dbReference>
<dbReference type="STRING" id="571932.SAMN05421743_105242"/>
<dbReference type="RefSeq" id="WP_093044447.1">
    <property type="nucleotide sequence ID" value="NZ_FNQR01000005.1"/>
</dbReference>
<reference evidence="2" key="1">
    <citation type="submission" date="2016-10" db="EMBL/GenBank/DDBJ databases">
        <authorList>
            <person name="Varghese N."/>
            <person name="Submissions S."/>
        </authorList>
    </citation>
    <scope>NUCLEOTIDE SEQUENCE [LARGE SCALE GENOMIC DNA]</scope>
    <source>
        <strain evidence="2">CCM7597</strain>
    </source>
</reference>
<dbReference type="GO" id="GO:0043937">
    <property type="term" value="P:regulation of sporulation"/>
    <property type="evidence" value="ECO:0007669"/>
    <property type="project" value="InterPro"/>
</dbReference>
<name>A0A1H4C308_9BACI</name>
<protein>
    <submittedName>
        <fullName evidence="1">Spo0E like sporulation regulatory protein</fullName>
    </submittedName>
</protein>
<dbReference type="Gene3D" id="4.10.280.10">
    <property type="entry name" value="Helix-loop-helix DNA-binding domain"/>
    <property type="match status" value="1"/>
</dbReference>
<evidence type="ECO:0000313" key="1">
    <source>
        <dbReference type="EMBL" id="SEA54673.1"/>
    </source>
</evidence>
<dbReference type="AlphaFoldDB" id="A0A1H4C308"/>
<dbReference type="Proteomes" id="UP000198584">
    <property type="component" value="Unassembled WGS sequence"/>
</dbReference>
<evidence type="ECO:0000313" key="2">
    <source>
        <dbReference type="Proteomes" id="UP000198584"/>
    </source>
</evidence>